<reference evidence="10 11" key="1">
    <citation type="submission" date="2016-04" db="EMBL/GenBank/DDBJ databases">
        <title>Polished mammalian reference genomes with single-molecule sequencing and chromosome conformation capture applied to the Capra hircus genome.</title>
        <authorList>
            <person name="Bickhart D.M."/>
            <person name="Koren S."/>
            <person name="Rosen B."/>
            <person name="Hastie A."/>
            <person name="Liachko I."/>
            <person name="Sullivan S.T."/>
            <person name="Burton J."/>
            <person name="Sayre B.L."/>
            <person name="Huson H.J."/>
            <person name="Lee J."/>
            <person name="Lam E."/>
            <person name="Kelley C.M."/>
            <person name="Hutchison J.L."/>
            <person name="Zhou Y."/>
            <person name="Sun J."/>
            <person name="Crisa A."/>
            <person name="Schwartz J.C."/>
            <person name="Hammond J.A."/>
            <person name="Schroeder S.G."/>
            <person name="Liu G.E."/>
            <person name="Dunham M."/>
            <person name="Shendure J."/>
            <person name="Sonstegard T.S."/>
            <person name="Phillippy A.M."/>
            <person name="Van Tassell C.P."/>
            <person name="Smith T.P."/>
        </authorList>
    </citation>
    <scope>NUCLEOTIDE SEQUENCE [LARGE SCALE GENOMIC DNA]</scope>
</reference>
<dbReference type="Ensembl" id="ENSCHIT00000006402.1">
    <property type="protein sequence ID" value="ENSCHIP00000002125.1"/>
    <property type="gene ID" value="ENSCHIG00000004512.1"/>
</dbReference>
<evidence type="ECO:0000259" key="8">
    <source>
        <dbReference type="Pfam" id="PF01835"/>
    </source>
</evidence>
<evidence type="ECO:0008006" key="12">
    <source>
        <dbReference type="Google" id="ProtNLM"/>
    </source>
</evidence>
<evidence type="ECO:0000313" key="11">
    <source>
        <dbReference type="Proteomes" id="UP000291000"/>
    </source>
</evidence>
<dbReference type="Proteomes" id="UP000291000">
    <property type="component" value="Chromosome 7"/>
</dbReference>
<evidence type="ECO:0000256" key="4">
    <source>
        <dbReference type="ARBA" id="ARBA00022900"/>
    </source>
</evidence>
<comment type="similarity">
    <text evidence="1">Belongs to the protease inhibitor I39 (alpha-2-macroglobulin) family.</text>
</comment>
<evidence type="ECO:0000259" key="9">
    <source>
        <dbReference type="Pfam" id="PF17789"/>
    </source>
</evidence>
<dbReference type="InterPro" id="IPR050473">
    <property type="entry name" value="A2M/Complement_sys"/>
</dbReference>
<dbReference type="GeneTree" id="ENSGT00940000162399"/>
<keyword evidence="3 7" id="KW-0732">Signal</keyword>
<dbReference type="AlphaFoldDB" id="A0A452DQY8"/>
<keyword evidence="11" id="KW-1185">Reference proteome</keyword>
<dbReference type="GO" id="GO:0004867">
    <property type="term" value="F:serine-type endopeptidase inhibitor activity"/>
    <property type="evidence" value="ECO:0007669"/>
    <property type="project" value="UniProtKB-KW"/>
</dbReference>
<dbReference type="FunFam" id="2.60.40.1930:FF:000001">
    <property type="entry name" value="CD109 isoform 3"/>
    <property type="match status" value="1"/>
</dbReference>
<feature type="signal peptide" evidence="7">
    <location>
        <begin position="1"/>
        <end position="25"/>
    </location>
</feature>
<sequence>MWGAQLGPLLRLLLLLLSPRDGVRAEQPQAPGYLIAAPSVFRSGVEEAISVTIFNSPREVMVQAQLVALGKAVAQSQGAIQGSSMLCLQVPTGLRGQALLKVWGRDWRVEEGSLFHNQTSVTVDSRGASVFIQTDKPVYRPKHRVLISIFTVTPDLRPTSEKLIACVILQDPRGSRMMEWRHLEPLCCGITNMTFPLSDQPVLGEWFIFVEMQGHVYNRSFEVQKYGKFQTWGIHSPKDLRAFETDPSPLSSGHLLVKLNYSLSFCSRYTFGKPVSGTLTVNMTVNGVGYYSQEVGRPILRTTKIHGSQDFSICVKDMIPADVPEHFRGTISIWAMVTAADGSHQVAFDDSTPVQRQLVDIRYSKDTRKQFKPGLSYVGKVELSYPDGSPAEGVTVQIRAELTPKDNIYTVESVSQGGLVEFEIPSIPMSAQHVWLEVFRELEDYDVSDIFGVSREDGPFWWTGLTARRRRRSSVFLWPWGITKDSGFAFAVRRGNGPGGDDRPGEPKPPAGWRLVH</sequence>
<dbReference type="OMA" id="FKPPAEW"/>
<dbReference type="PANTHER" id="PTHR11412">
    <property type="entry name" value="MACROGLOBULIN / COMPLEMENT"/>
    <property type="match status" value="1"/>
</dbReference>
<dbReference type="EMBL" id="LWLT01000008">
    <property type="status" value="NOT_ANNOTATED_CDS"/>
    <property type="molecule type" value="Genomic_DNA"/>
</dbReference>
<reference evidence="10" key="2">
    <citation type="submission" date="2025-08" db="UniProtKB">
        <authorList>
            <consortium name="Ensembl"/>
        </authorList>
    </citation>
    <scope>IDENTIFICATION</scope>
</reference>
<protein>
    <recommendedName>
        <fullName evidence="12">Macroglobulin domain-containing protein</fullName>
    </recommendedName>
</protein>
<dbReference type="Gene3D" id="2.60.40.1930">
    <property type="match status" value="1"/>
</dbReference>
<dbReference type="Bgee" id="ENSCHIG00000004512">
    <property type="expression patterns" value="Expressed in testis and 9 other cell types or tissues"/>
</dbReference>
<keyword evidence="5" id="KW-0325">Glycoprotein</keyword>
<dbReference type="InterPro" id="IPR002890">
    <property type="entry name" value="MG2"/>
</dbReference>
<feature type="domain" description="Macroglobulin" evidence="8">
    <location>
        <begin position="130"/>
        <end position="223"/>
    </location>
</feature>
<evidence type="ECO:0000256" key="2">
    <source>
        <dbReference type="ARBA" id="ARBA00022690"/>
    </source>
</evidence>
<feature type="chain" id="PRO_5019081289" description="Macroglobulin domain-containing protein" evidence="7">
    <location>
        <begin position="26"/>
        <end position="517"/>
    </location>
</feature>
<dbReference type="InterPro" id="IPR040839">
    <property type="entry name" value="MG4"/>
</dbReference>
<evidence type="ECO:0000313" key="10">
    <source>
        <dbReference type="Ensembl" id="ENSCHIP00000002125.1"/>
    </source>
</evidence>
<feature type="region of interest" description="Disordered" evidence="6">
    <location>
        <begin position="494"/>
        <end position="517"/>
    </location>
</feature>
<dbReference type="STRING" id="9925.ENSCHIP00000002125"/>
<evidence type="ECO:0000256" key="3">
    <source>
        <dbReference type="ARBA" id="ARBA00022729"/>
    </source>
</evidence>
<dbReference type="PANTHER" id="PTHR11412:SF139">
    <property type="entry name" value="C3 AND PZP-LIKE ALPHA-2-MACROGLOBULIN DOMAIN-CONTAINING PROTEIN 8"/>
    <property type="match status" value="1"/>
</dbReference>
<keyword evidence="4" id="KW-0722">Serine protease inhibitor</keyword>
<evidence type="ECO:0000256" key="6">
    <source>
        <dbReference type="SAM" id="MobiDB-lite"/>
    </source>
</evidence>
<dbReference type="InterPro" id="IPR013783">
    <property type="entry name" value="Ig-like_fold"/>
</dbReference>
<organism evidence="10 11">
    <name type="scientific">Capra hircus</name>
    <name type="common">Goat</name>
    <dbReference type="NCBI Taxonomy" id="9925"/>
    <lineage>
        <taxon>Eukaryota</taxon>
        <taxon>Metazoa</taxon>
        <taxon>Chordata</taxon>
        <taxon>Craniata</taxon>
        <taxon>Vertebrata</taxon>
        <taxon>Euteleostomi</taxon>
        <taxon>Mammalia</taxon>
        <taxon>Eutheria</taxon>
        <taxon>Laurasiatheria</taxon>
        <taxon>Artiodactyla</taxon>
        <taxon>Ruminantia</taxon>
        <taxon>Pecora</taxon>
        <taxon>Bovidae</taxon>
        <taxon>Caprinae</taxon>
        <taxon>Capra</taxon>
    </lineage>
</organism>
<feature type="domain" description="Macroglobulin" evidence="9">
    <location>
        <begin position="366"/>
        <end position="434"/>
    </location>
</feature>
<accession>A0A452DQY8</accession>
<dbReference type="Pfam" id="PF17789">
    <property type="entry name" value="MG4"/>
    <property type="match status" value="1"/>
</dbReference>
<evidence type="ECO:0000256" key="7">
    <source>
        <dbReference type="SAM" id="SignalP"/>
    </source>
</evidence>
<keyword evidence="2" id="KW-0646">Protease inhibitor</keyword>
<evidence type="ECO:0000256" key="5">
    <source>
        <dbReference type="ARBA" id="ARBA00023180"/>
    </source>
</evidence>
<dbReference type="Pfam" id="PF01835">
    <property type="entry name" value="MG2"/>
    <property type="match status" value="1"/>
</dbReference>
<proteinExistence type="inferred from homology"/>
<reference evidence="10" key="3">
    <citation type="submission" date="2025-09" db="UniProtKB">
        <authorList>
            <consortium name="Ensembl"/>
        </authorList>
    </citation>
    <scope>IDENTIFICATION</scope>
</reference>
<name>A0A452DQY8_CAPHI</name>
<dbReference type="Gene3D" id="2.60.40.10">
    <property type="entry name" value="Immunoglobulins"/>
    <property type="match status" value="1"/>
</dbReference>
<evidence type="ECO:0000256" key="1">
    <source>
        <dbReference type="ARBA" id="ARBA00010952"/>
    </source>
</evidence>